<evidence type="ECO:0000313" key="11">
    <source>
        <dbReference type="EMBL" id="KAJ8433698.1"/>
    </source>
</evidence>
<dbReference type="InterPro" id="IPR006045">
    <property type="entry name" value="Cupin_1"/>
</dbReference>
<protein>
    <recommendedName>
        <fullName evidence="9">Germin-like protein</fullName>
    </recommendedName>
</protein>
<dbReference type="EMBL" id="JAKOGI010000522">
    <property type="protein sequence ID" value="KAJ8433698.1"/>
    <property type="molecule type" value="Genomic_DNA"/>
</dbReference>
<dbReference type="GO" id="GO:0030145">
    <property type="term" value="F:manganese ion binding"/>
    <property type="evidence" value="ECO:0007669"/>
    <property type="project" value="UniProtKB-UniRule"/>
</dbReference>
<dbReference type="InterPro" id="IPR001929">
    <property type="entry name" value="Germin"/>
</dbReference>
<dbReference type="OrthoDB" id="1921208at2759"/>
<dbReference type="PRINTS" id="PR00325">
    <property type="entry name" value="GERMIN"/>
</dbReference>
<evidence type="ECO:0000256" key="5">
    <source>
        <dbReference type="ARBA" id="ARBA00022723"/>
    </source>
</evidence>
<dbReference type="GO" id="GO:0048046">
    <property type="term" value="C:apoplast"/>
    <property type="evidence" value="ECO:0007669"/>
    <property type="project" value="UniProtKB-SubCell"/>
</dbReference>
<keyword evidence="12" id="KW-1185">Reference proteome</keyword>
<keyword evidence="9" id="KW-0732">Signal</keyword>
<comment type="subcellular location">
    <subcellularLocation>
        <location evidence="1 9">Secreted</location>
        <location evidence="1 9">Extracellular space</location>
        <location evidence="1 9">Apoplast</location>
    </subcellularLocation>
</comment>
<evidence type="ECO:0000256" key="8">
    <source>
        <dbReference type="PIRSR" id="PIRSR601929-3"/>
    </source>
</evidence>
<feature type="binding site" evidence="7">
    <location>
        <position position="99"/>
    </location>
    <ligand>
        <name>Mn(2+)</name>
        <dbReference type="ChEBI" id="CHEBI:29035"/>
    </ligand>
</feature>
<dbReference type="InterPro" id="IPR011051">
    <property type="entry name" value="RmlC_Cupin_sf"/>
</dbReference>
<dbReference type="Gene3D" id="2.60.120.10">
    <property type="entry name" value="Jelly Rolls"/>
    <property type="match status" value="1"/>
</dbReference>
<accession>A0A9Q1JZG9</accession>
<reference evidence="11" key="1">
    <citation type="submission" date="2022-04" db="EMBL/GenBank/DDBJ databases">
        <title>Carnegiea gigantea Genome sequencing and assembly v2.</title>
        <authorList>
            <person name="Copetti D."/>
            <person name="Sanderson M.J."/>
            <person name="Burquez A."/>
            <person name="Wojciechowski M.F."/>
        </authorList>
    </citation>
    <scope>NUCLEOTIDE SEQUENCE</scope>
    <source>
        <strain evidence="11">SGP5-SGP5p</strain>
        <tissue evidence="11">Aerial part</tissue>
    </source>
</reference>
<keyword evidence="4 9" id="KW-0964">Secreted</keyword>
<keyword evidence="5 7" id="KW-0479">Metal-binding</keyword>
<feature type="signal peptide" evidence="9">
    <location>
        <begin position="1"/>
        <end position="18"/>
    </location>
</feature>
<evidence type="ECO:0000256" key="2">
    <source>
        <dbReference type="ARBA" id="ARBA00007456"/>
    </source>
</evidence>
<name>A0A9Q1JZG9_9CARY</name>
<evidence type="ECO:0000256" key="6">
    <source>
        <dbReference type="ARBA" id="ARBA00023211"/>
    </source>
</evidence>
<organism evidence="11 12">
    <name type="scientific">Carnegiea gigantea</name>
    <dbReference type="NCBI Taxonomy" id="171969"/>
    <lineage>
        <taxon>Eukaryota</taxon>
        <taxon>Viridiplantae</taxon>
        <taxon>Streptophyta</taxon>
        <taxon>Embryophyta</taxon>
        <taxon>Tracheophyta</taxon>
        <taxon>Spermatophyta</taxon>
        <taxon>Magnoliopsida</taxon>
        <taxon>eudicotyledons</taxon>
        <taxon>Gunneridae</taxon>
        <taxon>Pentapetalae</taxon>
        <taxon>Caryophyllales</taxon>
        <taxon>Cactineae</taxon>
        <taxon>Cactaceae</taxon>
        <taxon>Cactoideae</taxon>
        <taxon>Echinocereeae</taxon>
        <taxon>Carnegiea</taxon>
    </lineage>
</organism>
<keyword evidence="8" id="KW-1015">Disulfide bond</keyword>
<feature type="chain" id="PRO_5040528271" description="Germin-like protein" evidence="9">
    <location>
        <begin position="19"/>
        <end position="195"/>
    </location>
</feature>
<evidence type="ECO:0000259" key="10">
    <source>
        <dbReference type="SMART" id="SM00835"/>
    </source>
</evidence>
<proteinExistence type="inferred from homology"/>
<keyword evidence="6 7" id="KW-0464">Manganese</keyword>
<keyword evidence="3 9" id="KW-0052">Apoplast</keyword>
<feature type="domain" description="Cupin type-1" evidence="10">
    <location>
        <begin position="54"/>
        <end position="185"/>
    </location>
</feature>
<dbReference type="AlphaFoldDB" id="A0A9Q1JZG9"/>
<gene>
    <name evidence="11" type="ORF">Cgig2_020633</name>
</gene>
<feature type="disulfide bond" evidence="8">
    <location>
        <begin position="25"/>
        <end position="40"/>
    </location>
</feature>
<dbReference type="InterPro" id="IPR014710">
    <property type="entry name" value="RmlC-like_jellyroll"/>
</dbReference>
<dbReference type="SUPFAM" id="SSF51182">
    <property type="entry name" value="RmlC-like cupins"/>
    <property type="match status" value="1"/>
</dbReference>
<dbReference type="SMART" id="SM00835">
    <property type="entry name" value="Cupin_1"/>
    <property type="match status" value="1"/>
</dbReference>
<evidence type="ECO:0000313" key="12">
    <source>
        <dbReference type="Proteomes" id="UP001153076"/>
    </source>
</evidence>
<evidence type="ECO:0000256" key="1">
    <source>
        <dbReference type="ARBA" id="ARBA00004271"/>
    </source>
</evidence>
<dbReference type="Pfam" id="PF00190">
    <property type="entry name" value="Cupin_1"/>
    <property type="match status" value="1"/>
</dbReference>
<dbReference type="PANTHER" id="PTHR31238">
    <property type="entry name" value="GERMIN-LIKE PROTEIN SUBFAMILY 3 MEMBER 3"/>
    <property type="match status" value="1"/>
</dbReference>
<evidence type="ECO:0000256" key="9">
    <source>
        <dbReference type="RuleBase" id="RU366015"/>
    </source>
</evidence>
<evidence type="ECO:0000256" key="4">
    <source>
        <dbReference type="ARBA" id="ARBA00022525"/>
    </source>
</evidence>
<comment type="caution">
    <text evidence="11">The sequence shown here is derived from an EMBL/GenBank/DDBJ whole genome shotgun (WGS) entry which is preliminary data.</text>
</comment>
<dbReference type="Proteomes" id="UP001153076">
    <property type="component" value="Unassembled WGS sequence"/>
</dbReference>
<comment type="similarity">
    <text evidence="2 9">Belongs to the germin family.</text>
</comment>
<sequence>MILKIFLAFSLLVSVVYAQSVVDFCVADLNLRIGPAGYPCKNLSQVVVGDFTSSDLGVKGNNFSINYIKTNNFKDYVHGCRDWCFRCYSPKIKWFGPFHVSIRHRCGWSGPNPHTSSTLNKRDVMIFPQALLHFQVNVGDVPALAFVSLNRANPGFQLTSASLFANNLPSSIVQKITLIDEEQVKKLKSIFGGTN</sequence>
<evidence type="ECO:0000256" key="7">
    <source>
        <dbReference type="PIRSR" id="PIRSR601929-2"/>
    </source>
</evidence>
<feature type="binding site" evidence="7">
    <location>
        <position position="133"/>
    </location>
    <ligand>
        <name>Mn(2+)</name>
        <dbReference type="ChEBI" id="CHEBI:29035"/>
    </ligand>
</feature>
<evidence type="ECO:0000256" key="3">
    <source>
        <dbReference type="ARBA" id="ARBA00022523"/>
    </source>
</evidence>